<dbReference type="Proteomes" id="UP000054485">
    <property type="component" value="Unassembled WGS sequence"/>
</dbReference>
<feature type="transmembrane region" description="Helical" evidence="1">
    <location>
        <begin position="190"/>
        <end position="214"/>
    </location>
</feature>
<gene>
    <name evidence="2" type="ORF">CY34DRAFT_277550</name>
</gene>
<dbReference type="Gene3D" id="1.20.120.1630">
    <property type="match status" value="1"/>
</dbReference>
<sequence length="249" mass="28001">MYYIAGLTTQIPPQAVEGLAVFTTLRFFQYSVSRARAIAAVAKAESGAIRTRPTTFMGRFVTPIHLSTSSISSMTYVLCIAGNMFKQPAWMQCMSLSNDYFQQETKVALRIAACASTFVLLRFVGSTFTHLGNQWHVIGVRIFLTKYSCVEDIYKLTAPQQRREKPRVVQTGPYALVRHPLYTQMLMQQALAAVMFWSYVPLVGFGIIAGAFSIKIPIEEDLILSDPAIATEYRAYMQKVPARVIPFLW</sequence>
<proteinExistence type="predicted"/>
<evidence type="ECO:0000256" key="1">
    <source>
        <dbReference type="SAM" id="Phobius"/>
    </source>
</evidence>
<keyword evidence="1" id="KW-0812">Transmembrane</keyword>
<dbReference type="HOGENOM" id="CLU_107690_0_0_1"/>
<evidence type="ECO:0000313" key="3">
    <source>
        <dbReference type="Proteomes" id="UP000054485"/>
    </source>
</evidence>
<organism evidence="2 3">
    <name type="scientific">Suillus luteus UH-Slu-Lm8-n1</name>
    <dbReference type="NCBI Taxonomy" id="930992"/>
    <lineage>
        <taxon>Eukaryota</taxon>
        <taxon>Fungi</taxon>
        <taxon>Dikarya</taxon>
        <taxon>Basidiomycota</taxon>
        <taxon>Agaricomycotina</taxon>
        <taxon>Agaricomycetes</taxon>
        <taxon>Agaricomycetidae</taxon>
        <taxon>Boletales</taxon>
        <taxon>Suillineae</taxon>
        <taxon>Suillaceae</taxon>
        <taxon>Suillus</taxon>
    </lineage>
</organism>
<reference evidence="3" key="2">
    <citation type="submission" date="2015-01" db="EMBL/GenBank/DDBJ databases">
        <title>Evolutionary Origins and Diversification of the Mycorrhizal Mutualists.</title>
        <authorList>
            <consortium name="DOE Joint Genome Institute"/>
            <consortium name="Mycorrhizal Genomics Consortium"/>
            <person name="Kohler A."/>
            <person name="Kuo A."/>
            <person name="Nagy L.G."/>
            <person name="Floudas D."/>
            <person name="Copeland A."/>
            <person name="Barry K.W."/>
            <person name="Cichocki N."/>
            <person name="Veneault-Fourrey C."/>
            <person name="LaButti K."/>
            <person name="Lindquist E.A."/>
            <person name="Lipzen A."/>
            <person name="Lundell T."/>
            <person name="Morin E."/>
            <person name="Murat C."/>
            <person name="Riley R."/>
            <person name="Ohm R."/>
            <person name="Sun H."/>
            <person name="Tunlid A."/>
            <person name="Henrissat B."/>
            <person name="Grigoriev I.V."/>
            <person name="Hibbett D.S."/>
            <person name="Martin F."/>
        </authorList>
    </citation>
    <scope>NUCLEOTIDE SEQUENCE [LARGE SCALE GENOMIC DNA]</scope>
    <source>
        <strain evidence="3">UH-Slu-Lm8-n1</strain>
    </source>
</reference>
<dbReference type="STRING" id="930992.A0A0D0AZQ1"/>
<reference evidence="2 3" key="1">
    <citation type="submission" date="2014-04" db="EMBL/GenBank/DDBJ databases">
        <authorList>
            <consortium name="DOE Joint Genome Institute"/>
            <person name="Kuo A."/>
            <person name="Ruytinx J."/>
            <person name="Rineau F."/>
            <person name="Colpaert J."/>
            <person name="Kohler A."/>
            <person name="Nagy L.G."/>
            <person name="Floudas D."/>
            <person name="Copeland A."/>
            <person name="Barry K.W."/>
            <person name="Cichocki N."/>
            <person name="Veneault-Fourrey C."/>
            <person name="LaButti K."/>
            <person name="Lindquist E.A."/>
            <person name="Lipzen A."/>
            <person name="Lundell T."/>
            <person name="Morin E."/>
            <person name="Murat C."/>
            <person name="Sun H."/>
            <person name="Tunlid A."/>
            <person name="Henrissat B."/>
            <person name="Grigoriev I.V."/>
            <person name="Hibbett D.S."/>
            <person name="Martin F."/>
            <person name="Nordberg H.P."/>
            <person name="Cantor M.N."/>
            <person name="Hua S.X."/>
        </authorList>
    </citation>
    <scope>NUCLEOTIDE SEQUENCE [LARGE SCALE GENOMIC DNA]</scope>
    <source>
        <strain evidence="2 3">UH-Slu-Lm8-n1</strain>
    </source>
</reference>
<accession>A0A0D0AZQ1</accession>
<dbReference type="AlphaFoldDB" id="A0A0D0AZQ1"/>
<dbReference type="InParanoid" id="A0A0D0AZQ1"/>
<keyword evidence="1" id="KW-1133">Transmembrane helix</keyword>
<dbReference type="OrthoDB" id="422086at2759"/>
<dbReference type="EMBL" id="KN835149">
    <property type="protein sequence ID" value="KIK47191.1"/>
    <property type="molecule type" value="Genomic_DNA"/>
</dbReference>
<protein>
    <submittedName>
        <fullName evidence="2">Uncharacterized protein</fullName>
    </submittedName>
</protein>
<keyword evidence="3" id="KW-1185">Reference proteome</keyword>
<keyword evidence="1" id="KW-0472">Membrane</keyword>
<evidence type="ECO:0000313" key="2">
    <source>
        <dbReference type="EMBL" id="KIK47191.1"/>
    </source>
</evidence>
<name>A0A0D0AZQ1_9AGAM</name>